<dbReference type="Pfam" id="PF17768">
    <property type="entry name" value="RecJ_OB"/>
    <property type="match status" value="1"/>
</dbReference>
<dbReference type="PANTHER" id="PTHR30255:SF2">
    <property type="entry name" value="SINGLE-STRANDED-DNA-SPECIFIC EXONUCLEASE RECJ"/>
    <property type="match status" value="1"/>
</dbReference>
<keyword evidence="3" id="KW-0540">Nuclease</keyword>
<evidence type="ECO:0000256" key="5">
    <source>
        <dbReference type="ARBA" id="ARBA00022839"/>
    </source>
</evidence>
<evidence type="ECO:0000256" key="4">
    <source>
        <dbReference type="ARBA" id="ARBA00022801"/>
    </source>
</evidence>
<dbReference type="EMBL" id="QKUF01000027">
    <property type="protein sequence ID" value="PZW23308.1"/>
    <property type="molecule type" value="Genomic_DNA"/>
</dbReference>
<reference evidence="9 10" key="1">
    <citation type="submission" date="2018-06" db="EMBL/GenBank/DDBJ databases">
        <title>Genomic Encyclopedia of Archaeal and Bacterial Type Strains, Phase II (KMG-II): from individual species to whole genera.</title>
        <authorList>
            <person name="Goeker M."/>
        </authorList>
    </citation>
    <scope>NUCLEOTIDE SEQUENCE [LARGE SCALE GENOMIC DNA]</scope>
    <source>
        <strain evidence="9 10">ATCC BAA-1881</strain>
    </source>
</reference>
<keyword evidence="10" id="KW-1185">Reference proteome</keyword>
<dbReference type="GO" id="GO:0006281">
    <property type="term" value="P:DNA repair"/>
    <property type="evidence" value="ECO:0007669"/>
    <property type="project" value="InterPro"/>
</dbReference>
<proteinExistence type="inferred from homology"/>
<gene>
    <name evidence="9" type="ORF">EI42_05106</name>
</gene>
<dbReference type="Gene3D" id="3.10.310.30">
    <property type="match status" value="1"/>
</dbReference>
<protein>
    <recommendedName>
        <fullName evidence="2">Single-stranded-DNA-specific exonuclease RecJ</fullName>
    </recommendedName>
</protein>
<dbReference type="NCBIfam" id="TIGR00644">
    <property type="entry name" value="recJ"/>
    <property type="match status" value="1"/>
</dbReference>
<evidence type="ECO:0000256" key="3">
    <source>
        <dbReference type="ARBA" id="ARBA00022722"/>
    </source>
</evidence>
<dbReference type="Pfam" id="PF02272">
    <property type="entry name" value="DHHA1"/>
    <property type="match status" value="1"/>
</dbReference>
<feature type="domain" description="DHHA1" evidence="7">
    <location>
        <begin position="362"/>
        <end position="452"/>
    </location>
</feature>
<dbReference type="InterPro" id="IPR041122">
    <property type="entry name" value="RecJ_OB"/>
</dbReference>
<comment type="caution">
    <text evidence="9">The sequence shown here is derived from an EMBL/GenBank/DDBJ whole genome shotgun (WGS) entry which is preliminary data.</text>
</comment>
<dbReference type="InterPro" id="IPR051673">
    <property type="entry name" value="SSDNA_exonuclease_RecJ"/>
</dbReference>
<dbReference type="RefSeq" id="WP_137686135.1">
    <property type="nucleotide sequence ID" value="NZ_BIFX01000001.1"/>
</dbReference>
<evidence type="ECO:0000313" key="9">
    <source>
        <dbReference type="EMBL" id="PZW23308.1"/>
    </source>
</evidence>
<organism evidence="9 10">
    <name type="scientific">Thermosporothrix hazakensis</name>
    <dbReference type="NCBI Taxonomy" id="644383"/>
    <lineage>
        <taxon>Bacteria</taxon>
        <taxon>Bacillati</taxon>
        <taxon>Chloroflexota</taxon>
        <taxon>Ktedonobacteria</taxon>
        <taxon>Ktedonobacterales</taxon>
        <taxon>Thermosporotrichaceae</taxon>
        <taxon>Thermosporothrix</taxon>
    </lineage>
</organism>
<dbReference type="InterPro" id="IPR001667">
    <property type="entry name" value="DDH_dom"/>
</dbReference>
<dbReference type="InterPro" id="IPR038763">
    <property type="entry name" value="DHH_sf"/>
</dbReference>
<keyword evidence="4" id="KW-0378">Hydrolase</keyword>
<keyword evidence="5 9" id="KW-0269">Exonuclease</keyword>
<evidence type="ECO:0000256" key="1">
    <source>
        <dbReference type="ARBA" id="ARBA00005915"/>
    </source>
</evidence>
<feature type="domain" description="RecJ OB" evidence="8">
    <location>
        <begin position="490"/>
        <end position="595"/>
    </location>
</feature>
<evidence type="ECO:0000313" key="10">
    <source>
        <dbReference type="Proteomes" id="UP000248806"/>
    </source>
</evidence>
<evidence type="ECO:0000259" key="7">
    <source>
        <dbReference type="Pfam" id="PF02272"/>
    </source>
</evidence>
<evidence type="ECO:0000256" key="2">
    <source>
        <dbReference type="ARBA" id="ARBA00019841"/>
    </source>
</evidence>
<sequence length="611" mass="68680">MASHERSSTKASPSWEVMPCLPGDLFKEAARYGIQPVQAQLLHNRGITSPEEMQRFLNAHFKDTRDPFQLIDMRKAVTRIQQALESKEHITVYGDYDADGVTSSALLYRALRRLKQPDAPLSFHIPDRLHDGCGLNLPALDMLKARGTSLIVTTDCASSDVEQVAYARSLAMDVIITDHHHPPAELPAAVAMVNPWRPDCPYGERYLCGVGIAFKLAQALYQVYQRPEEELLELLDLVAIGTIADIAPLLGENHILVQLGLQRLNRTQKCGLLELIKHTTLRLGSIRERDIAFSLAPRINAAGRMKDAGIAFRLLTTDDPEEGARLAAELNALNLSRQQETETLMRFVREEAQKHPAHPVILVSGQDWHEGIIGLVAGKLADELQKPVLVVSHDQQTQLSRGSARSQKNYNIIEALRSFPGEFVRFGGHTQAAGFTIASDAIPELYEHLLNWTGSPLTAIVEETEDEEEQAELERLITGQPRTIDLVFEKITLSQLTYDFYLQIRRLGPFGNSNPEPVFKMEHLRLLRSRVTGRSERLNLSVLLEHPEEHGQQRWATVPRGGHLFERLKGVKHVDIIFSLEASEDENRTETWIKILDIQPSEQTENTQKPV</sequence>
<dbReference type="OrthoDB" id="9809852at2"/>
<evidence type="ECO:0000259" key="8">
    <source>
        <dbReference type="Pfam" id="PF17768"/>
    </source>
</evidence>
<name>A0A326U3B3_THEHA</name>
<dbReference type="Gene3D" id="3.90.1640.30">
    <property type="match status" value="1"/>
</dbReference>
<dbReference type="Pfam" id="PF01368">
    <property type="entry name" value="DHH"/>
    <property type="match status" value="1"/>
</dbReference>
<dbReference type="GO" id="GO:0003676">
    <property type="term" value="F:nucleic acid binding"/>
    <property type="evidence" value="ECO:0007669"/>
    <property type="project" value="InterPro"/>
</dbReference>
<comment type="similarity">
    <text evidence="1">Belongs to the RecJ family.</text>
</comment>
<dbReference type="SUPFAM" id="SSF64182">
    <property type="entry name" value="DHH phosphoesterases"/>
    <property type="match status" value="1"/>
</dbReference>
<feature type="domain" description="DDH" evidence="6">
    <location>
        <begin position="90"/>
        <end position="242"/>
    </location>
</feature>
<dbReference type="Proteomes" id="UP000248806">
    <property type="component" value="Unassembled WGS sequence"/>
</dbReference>
<dbReference type="InterPro" id="IPR003156">
    <property type="entry name" value="DHHA1_dom"/>
</dbReference>
<dbReference type="GO" id="GO:0006310">
    <property type="term" value="P:DNA recombination"/>
    <property type="evidence" value="ECO:0007669"/>
    <property type="project" value="InterPro"/>
</dbReference>
<dbReference type="PANTHER" id="PTHR30255">
    <property type="entry name" value="SINGLE-STRANDED-DNA-SPECIFIC EXONUCLEASE RECJ"/>
    <property type="match status" value="1"/>
</dbReference>
<dbReference type="AlphaFoldDB" id="A0A326U3B3"/>
<dbReference type="InterPro" id="IPR004610">
    <property type="entry name" value="RecJ"/>
</dbReference>
<accession>A0A326U3B3</accession>
<dbReference type="GO" id="GO:0008409">
    <property type="term" value="F:5'-3' exonuclease activity"/>
    <property type="evidence" value="ECO:0007669"/>
    <property type="project" value="InterPro"/>
</dbReference>
<evidence type="ECO:0000259" key="6">
    <source>
        <dbReference type="Pfam" id="PF01368"/>
    </source>
</evidence>